<comment type="caution">
    <text evidence="2">The sequence shown here is derived from an EMBL/GenBank/DDBJ whole genome shotgun (WGS) entry which is preliminary data.</text>
</comment>
<sequence length="141" mass="16448">MARRRWTDRGARRRIMPRARLGHLWPVRPSQTADNSCKLIWLAANALRLDVHGWRMAKLHGALHALICSRKINLAHFSLLCRLASGKKIVVAIHWDLCIWSHLHYIRPRQYHIVICYLIPSIAFLYGNLLQTKIHNIGQHL</sequence>
<name>A0A9W7X9G1_9POAL</name>
<dbReference type="EMBL" id="MU630069">
    <property type="protein sequence ID" value="KAJ1254446.1"/>
    <property type="molecule type" value="Genomic_DNA"/>
</dbReference>
<protein>
    <submittedName>
        <fullName evidence="2">Uncharacterized protein</fullName>
    </submittedName>
</protein>
<keyword evidence="1" id="KW-1133">Transmembrane helix</keyword>
<organism evidence="2 3">
    <name type="scientific">Paspalum vaginatum</name>
    <name type="common">seashore paspalum</name>
    <dbReference type="NCBI Taxonomy" id="158149"/>
    <lineage>
        <taxon>Eukaryota</taxon>
        <taxon>Viridiplantae</taxon>
        <taxon>Streptophyta</taxon>
        <taxon>Embryophyta</taxon>
        <taxon>Tracheophyta</taxon>
        <taxon>Spermatophyta</taxon>
        <taxon>Magnoliopsida</taxon>
        <taxon>Liliopsida</taxon>
        <taxon>Poales</taxon>
        <taxon>Poaceae</taxon>
        <taxon>PACMAD clade</taxon>
        <taxon>Panicoideae</taxon>
        <taxon>Andropogonodae</taxon>
        <taxon>Paspaleae</taxon>
        <taxon>Paspalinae</taxon>
        <taxon>Paspalum</taxon>
    </lineage>
</organism>
<dbReference type="AlphaFoldDB" id="A0A9W7X9G1"/>
<keyword evidence="1" id="KW-0472">Membrane</keyword>
<feature type="transmembrane region" description="Helical" evidence="1">
    <location>
        <begin position="111"/>
        <end position="129"/>
    </location>
</feature>
<accession>A0A9W7X9G1</accession>
<dbReference type="Proteomes" id="UP001164776">
    <property type="component" value="Unassembled WGS sequence"/>
</dbReference>
<evidence type="ECO:0000313" key="3">
    <source>
        <dbReference type="Proteomes" id="UP001164776"/>
    </source>
</evidence>
<dbReference type="EMBL" id="MU630069">
    <property type="protein sequence ID" value="KAJ1254447.1"/>
    <property type="molecule type" value="Genomic_DNA"/>
</dbReference>
<proteinExistence type="predicted"/>
<evidence type="ECO:0000256" key="1">
    <source>
        <dbReference type="SAM" id="Phobius"/>
    </source>
</evidence>
<keyword evidence="1" id="KW-0812">Transmembrane</keyword>
<gene>
    <name evidence="2" type="ORF">BS78_K061600</name>
</gene>
<evidence type="ECO:0000313" key="2">
    <source>
        <dbReference type="EMBL" id="KAJ1254446.1"/>
    </source>
</evidence>
<reference evidence="2 3" key="1">
    <citation type="submission" date="2022-10" db="EMBL/GenBank/DDBJ databases">
        <title>WGS assembly of Paspalum vaginatum 540-79.</title>
        <authorList>
            <person name="Sun G."/>
            <person name="Wase N."/>
            <person name="Shu S."/>
            <person name="Jenkins J."/>
            <person name="Zhou B."/>
            <person name="Torres-Rodriguez J."/>
            <person name="Chen C."/>
            <person name="Sandor L."/>
            <person name="Plott C."/>
            <person name="Yoshinga Y."/>
            <person name="Daum C."/>
            <person name="Qi P."/>
            <person name="Barry K."/>
            <person name="Lipzen A."/>
            <person name="Berry L."/>
            <person name="Pedersen C."/>
            <person name="Gottilla T."/>
            <person name="Foltz A."/>
            <person name="Yu H."/>
            <person name="O'Malley R."/>
            <person name="Zhang C."/>
            <person name="Devos K."/>
            <person name="Sigmon B."/>
            <person name="Yu B."/>
            <person name="Obata T."/>
            <person name="Schmutz J."/>
            <person name="Schnable J."/>
        </authorList>
    </citation>
    <scope>NUCLEOTIDE SEQUENCE [LARGE SCALE GENOMIC DNA]</scope>
    <source>
        <strain evidence="3">cv. 540-79</strain>
    </source>
</reference>
<keyword evidence="3" id="KW-1185">Reference proteome</keyword>